<feature type="compositionally biased region" description="Polar residues" evidence="1">
    <location>
        <begin position="204"/>
        <end position="213"/>
    </location>
</feature>
<feature type="compositionally biased region" description="Basic and acidic residues" evidence="1">
    <location>
        <begin position="214"/>
        <end position="225"/>
    </location>
</feature>
<reference evidence="2" key="1">
    <citation type="submission" date="2020-01" db="EMBL/GenBank/DDBJ databases">
        <authorList>
            <person name="Mishra B."/>
        </authorList>
    </citation>
    <scope>NUCLEOTIDE SEQUENCE [LARGE SCALE GENOMIC DNA]</scope>
</reference>
<evidence type="ECO:0000313" key="2">
    <source>
        <dbReference type="EMBL" id="CAA7026172.1"/>
    </source>
</evidence>
<sequence>MLHLRRERQRFGNLQAIPTPSPHSSPAMDTSDLVRKNALTLIGRLTDPSEQRMRTMLPYFSNKWELRGNITGADLGNASFPSQIPFWISLRGLPLHYWKRELLEDIGDKLGDLKSYELTSTAAKIRVEIDGLKPITKEVVVEFEGGQEAVVTLEYHKYCSFCLRLTHEEEDCPENPRSRLNLPPTKTLSHGTANHLKPPFFTNPRDSAPNQYQDRPRAVRLERSATRHIPSNHSPPRSTNNNREQTRLPSNQSYHRTTISPPYQRDR</sequence>
<organism evidence="2 3">
    <name type="scientific">Microthlaspi erraticum</name>
    <dbReference type="NCBI Taxonomy" id="1685480"/>
    <lineage>
        <taxon>Eukaryota</taxon>
        <taxon>Viridiplantae</taxon>
        <taxon>Streptophyta</taxon>
        <taxon>Embryophyta</taxon>
        <taxon>Tracheophyta</taxon>
        <taxon>Spermatophyta</taxon>
        <taxon>Magnoliopsida</taxon>
        <taxon>eudicotyledons</taxon>
        <taxon>Gunneridae</taxon>
        <taxon>Pentapetalae</taxon>
        <taxon>rosids</taxon>
        <taxon>malvids</taxon>
        <taxon>Brassicales</taxon>
        <taxon>Brassicaceae</taxon>
        <taxon>Coluteocarpeae</taxon>
        <taxon>Microthlaspi</taxon>
    </lineage>
</organism>
<dbReference type="InterPro" id="IPR040256">
    <property type="entry name" value="At4g02000-like"/>
</dbReference>
<protein>
    <submittedName>
        <fullName evidence="2">Uncharacterized protein</fullName>
    </submittedName>
</protein>
<dbReference type="PANTHER" id="PTHR31286">
    <property type="entry name" value="GLYCINE-RICH CELL WALL STRUCTURAL PROTEIN 1.8-LIKE"/>
    <property type="match status" value="1"/>
</dbReference>
<dbReference type="AlphaFoldDB" id="A0A6D2ID64"/>
<name>A0A6D2ID64_9BRAS</name>
<comment type="caution">
    <text evidence="2">The sequence shown here is derived from an EMBL/GenBank/DDBJ whole genome shotgun (WGS) entry which is preliminary data.</text>
</comment>
<dbReference type="EMBL" id="CACVBM020001050">
    <property type="protein sequence ID" value="CAA7026172.1"/>
    <property type="molecule type" value="Genomic_DNA"/>
</dbReference>
<accession>A0A6D2ID64</accession>
<dbReference type="Proteomes" id="UP000467841">
    <property type="component" value="Unassembled WGS sequence"/>
</dbReference>
<evidence type="ECO:0000313" key="3">
    <source>
        <dbReference type="Proteomes" id="UP000467841"/>
    </source>
</evidence>
<feature type="region of interest" description="Disordered" evidence="1">
    <location>
        <begin position="171"/>
        <end position="267"/>
    </location>
</feature>
<feature type="compositionally biased region" description="Polar residues" evidence="1">
    <location>
        <begin position="229"/>
        <end position="261"/>
    </location>
</feature>
<gene>
    <name evidence="2" type="ORF">MERR_LOCUS13407</name>
</gene>
<proteinExistence type="predicted"/>
<dbReference type="OrthoDB" id="1939300at2759"/>
<evidence type="ECO:0000256" key="1">
    <source>
        <dbReference type="SAM" id="MobiDB-lite"/>
    </source>
</evidence>
<dbReference type="PANTHER" id="PTHR31286:SF163">
    <property type="entry name" value="ZINC KNUCKLE CX2CX4HX4C DOMAIN-CONTAINING PROTEIN"/>
    <property type="match status" value="1"/>
</dbReference>
<keyword evidence="3" id="KW-1185">Reference proteome</keyword>